<dbReference type="GeneID" id="119721287"/>
<feature type="transmembrane region" description="Helical" evidence="10">
    <location>
        <begin position="113"/>
        <end position="134"/>
    </location>
</feature>
<evidence type="ECO:0000313" key="13">
    <source>
        <dbReference type="Proteomes" id="UP000887568"/>
    </source>
</evidence>
<dbReference type="AlphaFoldDB" id="A0A913Z5Y1"/>
<reference evidence="12" key="1">
    <citation type="submission" date="2022-11" db="UniProtKB">
        <authorList>
            <consortium name="EnsemblMetazoa"/>
        </authorList>
    </citation>
    <scope>IDENTIFICATION</scope>
</reference>
<evidence type="ECO:0000256" key="8">
    <source>
        <dbReference type="ARBA" id="ARBA00023224"/>
    </source>
</evidence>
<dbReference type="CDD" id="cd00637">
    <property type="entry name" value="7tm_classA_rhodopsin-like"/>
    <property type="match status" value="1"/>
</dbReference>
<evidence type="ECO:0000256" key="1">
    <source>
        <dbReference type="ARBA" id="ARBA00004651"/>
    </source>
</evidence>
<keyword evidence="8" id="KW-0807">Transducer</keyword>
<feature type="compositionally biased region" description="Polar residues" evidence="9">
    <location>
        <begin position="433"/>
        <end position="455"/>
    </location>
</feature>
<evidence type="ECO:0000256" key="2">
    <source>
        <dbReference type="ARBA" id="ARBA00022475"/>
    </source>
</evidence>
<feature type="transmembrane region" description="Helical" evidence="10">
    <location>
        <begin position="196"/>
        <end position="217"/>
    </location>
</feature>
<sequence length="455" mass="49944">MYQNKTDLNVQVKRWCFLYTLHVSLLKPCGNRKAAFPVMNQIVSGSWVSLHAIAMDNLTVDGSFSIMYSCPNDVVCLLEVVVVILVSSLILLSNTGNLVVLLSTSAFRNSHGYLLISLSVADFGVGCVATLSIYPSATLQGSTDSWPYGDAACLIAAYAGQLVLMNSGLGLMLLSIERYIAVAHPLKYARLVTKKATTIAIALCWLLTASVFSTVFADLPPHSYAPQFYVCQSLTKVPVFTLLFIFGAALPSVIVVLVTSAIVSRKLKESARLRAAFVPAITPSSASQDSNLSGGTSQKAVRLSRTIRIMTIAVILHMFPFLIVISITVLSDTKIPQVISFASYWWMIANSFVNTIIYYLKTTKFRERVNEIADKLLPHCFRKIDERLVCTCRCRKRQSSSTPSSSYETPENQNMELVAVRKDQGNGIENGGFQDSKTSLAENQTDESQTAVNRL</sequence>
<keyword evidence="3 10" id="KW-0812">Transmembrane</keyword>
<feature type="domain" description="G-protein coupled receptors family 1 profile" evidence="11">
    <location>
        <begin position="93"/>
        <end position="358"/>
    </location>
</feature>
<feature type="transmembrane region" description="Helical" evidence="10">
    <location>
        <begin position="77"/>
        <end position="101"/>
    </location>
</feature>
<evidence type="ECO:0000256" key="9">
    <source>
        <dbReference type="SAM" id="MobiDB-lite"/>
    </source>
</evidence>
<dbReference type="OrthoDB" id="10042731at2759"/>
<dbReference type="SMART" id="SM01381">
    <property type="entry name" value="7TM_GPCR_Srsx"/>
    <property type="match status" value="1"/>
</dbReference>
<keyword evidence="2" id="KW-1003">Cell membrane</keyword>
<evidence type="ECO:0000259" key="11">
    <source>
        <dbReference type="PROSITE" id="PS50262"/>
    </source>
</evidence>
<dbReference type="Gene3D" id="1.20.1070.10">
    <property type="entry name" value="Rhodopsin 7-helix transmembrane proteins"/>
    <property type="match status" value="1"/>
</dbReference>
<dbReference type="InterPro" id="IPR050569">
    <property type="entry name" value="TAAR"/>
</dbReference>
<keyword evidence="4 10" id="KW-1133">Transmembrane helix</keyword>
<feature type="transmembrane region" description="Helical" evidence="10">
    <location>
        <begin position="237"/>
        <end position="264"/>
    </location>
</feature>
<dbReference type="EnsemblMetazoa" id="XM_038191290.1">
    <property type="protein sequence ID" value="XP_038047218.1"/>
    <property type="gene ID" value="LOC119721287"/>
</dbReference>
<dbReference type="PRINTS" id="PR00237">
    <property type="entry name" value="GPCRRHODOPSN"/>
</dbReference>
<dbReference type="PANTHER" id="PTHR24249">
    <property type="entry name" value="HISTAMINE RECEPTOR-RELATED G-PROTEIN COUPLED RECEPTOR"/>
    <property type="match status" value="1"/>
</dbReference>
<evidence type="ECO:0000256" key="10">
    <source>
        <dbReference type="SAM" id="Phobius"/>
    </source>
</evidence>
<dbReference type="Proteomes" id="UP000887568">
    <property type="component" value="Unplaced"/>
</dbReference>
<comment type="subcellular location">
    <subcellularLocation>
        <location evidence="1">Cell membrane</location>
        <topology evidence="1">Multi-pass membrane protein</topology>
    </subcellularLocation>
</comment>
<evidence type="ECO:0000313" key="12">
    <source>
        <dbReference type="EnsemblMetazoa" id="XP_038047218.1"/>
    </source>
</evidence>
<keyword evidence="7" id="KW-0675">Receptor</keyword>
<name>A0A913Z5Y1_PATMI</name>
<keyword evidence="5" id="KW-0297">G-protein coupled receptor</keyword>
<dbReference type="PANTHER" id="PTHR24249:SF424">
    <property type="entry name" value="G-PROTEIN COUPLED RECEPTORS FAMILY 1 PROFILE DOMAIN-CONTAINING PROTEIN"/>
    <property type="match status" value="1"/>
</dbReference>
<feature type="transmembrane region" description="Helical" evidence="10">
    <location>
        <begin position="154"/>
        <end position="176"/>
    </location>
</feature>
<organism evidence="12 13">
    <name type="scientific">Patiria miniata</name>
    <name type="common">Bat star</name>
    <name type="synonym">Asterina miniata</name>
    <dbReference type="NCBI Taxonomy" id="46514"/>
    <lineage>
        <taxon>Eukaryota</taxon>
        <taxon>Metazoa</taxon>
        <taxon>Echinodermata</taxon>
        <taxon>Eleutherozoa</taxon>
        <taxon>Asterozoa</taxon>
        <taxon>Asteroidea</taxon>
        <taxon>Valvatacea</taxon>
        <taxon>Valvatida</taxon>
        <taxon>Asterinidae</taxon>
        <taxon>Patiria</taxon>
    </lineage>
</organism>
<feature type="transmembrane region" description="Helical" evidence="10">
    <location>
        <begin position="342"/>
        <end position="360"/>
    </location>
</feature>
<keyword evidence="13" id="KW-1185">Reference proteome</keyword>
<dbReference type="OMA" id="IMMIAIC"/>
<evidence type="ECO:0000256" key="3">
    <source>
        <dbReference type="ARBA" id="ARBA00022692"/>
    </source>
</evidence>
<feature type="transmembrane region" description="Helical" evidence="10">
    <location>
        <begin position="309"/>
        <end position="330"/>
    </location>
</feature>
<evidence type="ECO:0000256" key="7">
    <source>
        <dbReference type="ARBA" id="ARBA00023170"/>
    </source>
</evidence>
<dbReference type="GO" id="GO:0005886">
    <property type="term" value="C:plasma membrane"/>
    <property type="evidence" value="ECO:0007669"/>
    <property type="project" value="UniProtKB-SubCell"/>
</dbReference>
<feature type="region of interest" description="Disordered" evidence="9">
    <location>
        <begin position="425"/>
        <end position="455"/>
    </location>
</feature>
<evidence type="ECO:0000256" key="6">
    <source>
        <dbReference type="ARBA" id="ARBA00023136"/>
    </source>
</evidence>
<evidence type="ECO:0000256" key="4">
    <source>
        <dbReference type="ARBA" id="ARBA00022989"/>
    </source>
</evidence>
<dbReference type="InterPro" id="IPR017452">
    <property type="entry name" value="GPCR_Rhodpsn_7TM"/>
</dbReference>
<dbReference type="RefSeq" id="XP_038047218.1">
    <property type="nucleotide sequence ID" value="XM_038191290.1"/>
</dbReference>
<evidence type="ECO:0000256" key="5">
    <source>
        <dbReference type="ARBA" id="ARBA00023040"/>
    </source>
</evidence>
<dbReference type="GO" id="GO:0004930">
    <property type="term" value="F:G protein-coupled receptor activity"/>
    <property type="evidence" value="ECO:0007669"/>
    <property type="project" value="UniProtKB-KW"/>
</dbReference>
<keyword evidence="6 10" id="KW-0472">Membrane</keyword>
<accession>A0A913Z5Y1</accession>
<dbReference type="PROSITE" id="PS50262">
    <property type="entry name" value="G_PROTEIN_RECEP_F1_2"/>
    <property type="match status" value="1"/>
</dbReference>
<protein>
    <recommendedName>
        <fullName evidence="11">G-protein coupled receptors family 1 profile domain-containing protein</fullName>
    </recommendedName>
</protein>
<dbReference type="SUPFAM" id="SSF81321">
    <property type="entry name" value="Family A G protein-coupled receptor-like"/>
    <property type="match status" value="1"/>
</dbReference>
<dbReference type="Pfam" id="PF00001">
    <property type="entry name" value="7tm_1"/>
    <property type="match status" value="1"/>
</dbReference>
<proteinExistence type="predicted"/>
<dbReference type="InterPro" id="IPR000276">
    <property type="entry name" value="GPCR_Rhodpsn"/>
</dbReference>